<comment type="caution">
    <text evidence="2">The sequence shown here is derived from an EMBL/GenBank/DDBJ whole genome shotgun (WGS) entry which is preliminary data.</text>
</comment>
<evidence type="ECO:0000313" key="1">
    <source>
        <dbReference type="EMBL" id="MDN4533182.1"/>
    </source>
</evidence>
<dbReference type="AlphaFoldDB" id="A0AAW7MDH0"/>
<dbReference type="EMBL" id="JAUHQC010000009">
    <property type="protein sequence ID" value="MDN4533182.1"/>
    <property type="molecule type" value="Genomic_DNA"/>
</dbReference>
<evidence type="ECO:0000313" key="3">
    <source>
        <dbReference type="Proteomes" id="UP001171687"/>
    </source>
</evidence>
<gene>
    <name evidence="1" type="ORF">QYH67_06295</name>
    <name evidence="2" type="ORF">QYH67_07025</name>
</gene>
<proteinExistence type="predicted"/>
<organism evidence="2 3">
    <name type="scientific">Staphylococcus auricularis</name>
    <dbReference type="NCBI Taxonomy" id="29379"/>
    <lineage>
        <taxon>Bacteria</taxon>
        <taxon>Bacillati</taxon>
        <taxon>Bacillota</taxon>
        <taxon>Bacilli</taxon>
        <taxon>Bacillales</taxon>
        <taxon>Staphylococcaceae</taxon>
        <taxon>Staphylococcus</taxon>
    </lineage>
</organism>
<dbReference type="Proteomes" id="UP001171687">
    <property type="component" value="Unassembled WGS sequence"/>
</dbReference>
<evidence type="ECO:0000313" key="2">
    <source>
        <dbReference type="EMBL" id="MDN4533316.1"/>
    </source>
</evidence>
<sequence length="55" mass="6326">MKFVNFVALSSSSLDNKVNEFLQENVHIEIVKMDFQMSSLAVSVGICYEDVKRER</sequence>
<name>A0AAW7MDH0_9STAP</name>
<accession>A0AAW7MDH0</accession>
<dbReference type="RefSeq" id="WP_191962500.1">
    <property type="nucleotide sequence ID" value="NZ_CAKZJA010000015.1"/>
</dbReference>
<protein>
    <submittedName>
        <fullName evidence="2">Uncharacterized protein</fullName>
    </submittedName>
</protein>
<reference evidence="2" key="1">
    <citation type="submission" date="2023-07" db="EMBL/GenBank/DDBJ databases">
        <title>Evaluation of the beneficial properties of pineapple isolates.</title>
        <authorList>
            <person name="Adefiranye O."/>
        </authorList>
    </citation>
    <scope>NUCLEOTIDE SEQUENCE</scope>
    <source>
        <strain evidence="2">PAPLE_T1</strain>
    </source>
</reference>
<dbReference type="EMBL" id="JAUHQC010000010">
    <property type="protein sequence ID" value="MDN4533316.1"/>
    <property type="molecule type" value="Genomic_DNA"/>
</dbReference>